<evidence type="ECO:0000313" key="3">
    <source>
        <dbReference type="EMBL" id="ACB83844.1"/>
    </source>
</evidence>
<dbReference type="InterPro" id="IPR011335">
    <property type="entry name" value="Restrct_endonuc-II-like"/>
</dbReference>
<reference evidence="3 4" key="2">
    <citation type="journal article" date="2011" name="J. Bacteriol.">
        <title>Complete genome sequence of the anaerobic, halophilic alkalithermophile Natranaerobius thermophilus JW/NM-WN-LF.</title>
        <authorList>
            <person name="Zhao B."/>
            <person name="Mesbah N.M."/>
            <person name="Dalin E."/>
            <person name="Goodwin L."/>
            <person name="Nolan M."/>
            <person name="Pitluck S."/>
            <person name="Chertkov O."/>
            <person name="Brettin T.S."/>
            <person name="Han J."/>
            <person name="Larimer F.W."/>
            <person name="Land M.L."/>
            <person name="Hauser L."/>
            <person name="Kyrpides N."/>
            <person name="Wiegel J."/>
        </authorList>
    </citation>
    <scope>NUCLEOTIDE SEQUENCE [LARGE SCALE GENOMIC DNA]</scope>
    <source>
        <strain evidence="4">ATCC BAA-1301 / DSM 18059 / JW/NM-WN-LF</strain>
    </source>
</reference>
<keyword evidence="3" id="KW-0540">Nuclease</keyword>
<dbReference type="AlphaFoldDB" id="B2A4S2"/>
<feature type="domain" description="TnsA endonuclease C-terminal" evidence="1">
    <location>
        <begin position="164"/>
        <end position="249"/>
    </location>
</feature>
<dbReference type="InterPro" id="IPR036388">
    <property type="entry name" value="WH-like_DNA-bd_sf"/>
</dbReference>
<dbReference type="eggNOG" id="ENOG502Z9E1">
    <property type="taxonomic scope" value="Bacteria"/>
</dbReference>
<name>B2A4S2_NATTJ</name>
<protein>
    <submittedName>
        <fullName evidence="3">TnsA endonuclease</fullName>
    </submittedName>
</protein>
<dbReference type="InterPro" id="IPR014833">
    <property type="entry name" value="TnsA_N"/>
</dbReference>
<dbReference type="STRING" id="457570.Nther_0245"/>
<dbReference type="OrthoDB" id="5291587at2"/>
<dbReference type="Pfam" id="PF08721">
    <property type="entry name" value="Tn7_Tnp_TnsA_C"/>
    <property type="match status" value="1"/>
</dbReference>
<evidence type="ECO:0000259" key="1">
    <source>
        <dbReference type="Pfam" id="PF08721"/>
    </source>
</evidence>
<dbReference type="EMBL" id="CP001034">
    <property type="protein sequence ID" value="ACB83844.1"/>
    <property type="molecule type" value="Genomic_DNA"/>
</dbReference>
<feature type="domain" description="TnsA endonuclease N-terminal" evidence="2">
    <location>
        <begin position="67"/>
        <end position="162"/>
    </location>
</feature>
<dbReference type="Pfam" id="PF08722">
    <property type="entry name" value="Tn7_TnsA-like_N"/>
    <property type="match status" value="1"/>
</dbReference>
<dbReference type="Proteomes" id="UP000001683">
    <property type="component" value="Chromosome"/>
</dbReference>
<dbReference type="InParanoid" id="B2A4S2"/>
<evidence type="ECO:0000313" key="4">
    <source>
        <dbReference type="Proteomes" id="UP000001683"/>
    </source>
</evidence>
<dbReference type="GO" id="GO:0004519">
    <property type="term" value="F:endonuclease activity"/>
    <property type="evidence" value="ECO:0007669"/>
    <property type="project" value="UniProtKB-KW"/>
</dbReference>
<dbReference type="InterPro" id="IPR011856">
    <property type="entry name" value="tRNA_endonuc-like_dom_sf"/>
</dbReference>
<keyword evidence="3" id="KW-0378">Hydrolase</keyword>
<proteinExistence type="predicted"/>
<dbReference type="Gene3D" id="3.40.1350.10">
    <property type="match status" value="1"/>
</dbReference>
<dbReference type="InterPro" id="IPR014832">
    <property type="entry name" value="TnsA_C"/>
</dbReference>
<keyword evidence="3" id="KW-0255">Endonuclease</keyword>
<keyword evidence="4" id="KW-1185">Reference proteome</keyword>
<dbReference type="KEGG" id="nth:Nther_0245"/>
<sequence>MSNRVRYPNKVDTYHEIPRREKYKPFIAIRNVPSLGRSSRILGIKTNRQHEFLSDLERNYYHILEFSDHVIDIREQFPLQLERTLLIADELGVKHPIHPKTKDPVHITSDFNITIKEDKKAKDLVRTIKRKDDLLDKRTIEKFEIEKRYWDVLNIDWGIVTEKEIDKTLALNIADVMHYYSFDSLEFYQIIGEEEVKSLIVTFIQRLIDTDKTVREVSTVFERDFQLGKGVGITLFKHLIARKYIKVDLFEPLNLDRPHLRVDLTNKSKVLGEDVS</sequence>
<accession>B2A4S2</accession>
<dbReference type="HOGENOM" id="CLU_076083_0_1_9"/>
<dbReference type="CDD" id="cd22362">
    <property type="entry name" value="TnsA_endonuclease-like"/>
    <property type="match status" value="1"/>
</dbReference>
<reference evidence="3 4" key="1">
    <citation type="submission" date="2008-04" db="EMBL/GenBank/DDBJ databases">
        <title>Complete sequence of chromosome of Natranaerobius thermophilus JW/NM-WN-LF.</title>
        <authorList>
            <consortium name="US DOE Joint Genome Institute"/>
            <person name="Copeland A."/>
            <person name="Lucas S."/>
            <person name="Lapidus A."/>
            <person name="Glavina del Rio T."/>
            <person name="Dalin E."/>
            <person name="Tice H."/>
            <person name="Bruce D."/>
            <person name="Goodwin L."/>
            <person name="Pitluck S."/>
            <person name="Chertkov O."/>
            <person name="Brettin T."/>
            <person name="Detter J.C."/>
            <person name="Han C."/>
            <person name="Kuske C.R."/>
            <person name="Schmutz J."/>
            <person name="Larimer F."/>
            <person name="Land M."/>
            <person name="Hauser L."/>
            <person name="Kyrpides N."/>
            <person name="Lykidis A."/>
            <person name="Mesbah N.M."/>
            <person name="Wiegel J."/>
        </authorList>
    </citation>
    <scope>NUCLEOTIDE SEQUENCE [LARGE SCALE GENOMIC DNA]</scope>
    <source>
        <strain evidence="4">ATCC BAA-1301 / DSM 18059 / JW/NM-WN-LF</strain>
    </source>
</reference>
<evidence type="ECO:0000259" key="2">
    <source>
        <dbReference type="Pfam" id="PF08722"/>
    </source>
</evidence>
<dbReference type="Gene3D" id="1.10.10.10">
    <property type="entry name" value="Winged helix-like DNA-binding domain superfamily/Winged helix DNA-binding domain"/>
    <property type="match status" value="1"/>
</dbReference>
<dbReference type="SUPFAM" id="SSF52980">
    <property type="entry name" value="Restriction endonuclease-like"/>
    <property type="match status" value="1"/>
</dbReference>
<dbReference type="GO" id="GO:0003676">
    <property type="term" value="F:nucleic acid binding"/>
    <property type="evidence" value="ECO:0007669"/>
    <property type="project" value="InterPro"/>
</dbReference>
<gene>
    <name evidence="3" type="ordered locus">Nther_0245</name>
</gene>
<organism evidence="3 4">
    <name type="scientific">Natranaerobius thermophilus (strain ATCC BAA-1301 / DSM 18059 / JW/NM-WN-LF)</name>
    <dbReference type="NCBI Taxonomy" id="457570"/>
    <lineage>
        <taxon>Bacteria</taxon>
        <taxon>Bacillati</taxon>
        <taxon>Bacillota</taxon>
        <taxon>Clostridia</taxon>
        <taxon>Natranaerobiales</taxon>
        <taxon>Natranaerobiaceae</taxon>
        <taxon>Natranaerobius</taxon>
    </lineage>
</organism>